<keyword evidence="3" id="KW-1185">Reference proteome</keyword>
<comment type="caution">
    <text evidence="2">The sequence shown here is derived from an EMBL/GenBank/DDBJ whole genome shotgun (WGS) entry which is preliminary data.</text>
</comment>
<evidence type="ECO:0000313" key="3">
    <source>
        <dbReference type="Proteomes" id="UP000761264"/>
    </source>
</evidence>
<proteinExistence type="predicted"/>
<protein>
    <submittedName>
        <fullName evidence="2">Uncharacterized protein</fullName>
    </submittedName>
</protein>
<reference evidence="2" key="1">
    <citation type="submission" date="2020-03" db="EMBL/GenBank/DDBJ databases">
        <title>Genome of Pelagibius litoralis DSM 21314T.</title>
        <authorList>
            <person name="Wang G."/>
        </authorList>
    </citation>
    <scope>NUCLEOTIDE SEQUENCE</scope>
    <source>
        <strain evidence="2">DSM 21314</strain>
    </source>
</reference>
<organism evidence="2 3">
    <name type="scientific">Pelagibius litoralis</name>
    <dbReference type="NCBI Taxonomy" id="374515"/>
    <lineage>
        <taxon>Bacteria</taxon>
        <taxon>Pseudomonadati</taxon>
        <taxon>Pseudomonadota</taxon>
        <taxon>Alphaproteobacteria</taxon>
        <taxon>Rhodospirillales</taxon>
        <taxon>Rhodovibrionaceae</taxon>
        <taxon>Pelagibius</taxon>
    </lineage>
</organism>
<feature type="region of interest" description="Disordered" evidence="1">
    <location>
        <begin position="28"/>
        <end position="58"/>
    </location>
</feature>
<evidence type="ECO:0000313" key="2">
    <source>
        <dbReference type="EMBL" id="NIA72451.1"/>
    </source>
</evidence>
<dbReference type="EMBL" id="JAAQPH010000045">
    <property type="protein sequence ID" value="NIA72451.1"/>
    <property type="molecule type" value="Genomic_DNA"/>
</dbReference>
<accession>A0A967KIM7</accession>
<gene>
    <name evidence="2" type="ORF">HBA54_28080</name>
</gene>
<sequence>MSDLTLIVNNDISRGNRTWEQAFLAGRRKHRADEEKAARDEGQQRLADEHFKKEVEIR</sequence>
<name>A0A967KIM7_9PROT</name>
<dbReference type="Proteomes" id="UP000761264">
    <property type="component" value="Unassembled WGS sequence"/>
</dbReference>
<evidence type="ECO:0000256" key="1">
    <source>
        <dbReference type="SAM" id="MobiDB-lite"/>
    </source>
</evidence>
<dbReference type="RefSeq" id="WP_167231874.1">
    <property type="nucleotide sequence ID" value="NZ_JAAQPH010000045.1"/>
</dbReference>
<dbReference type="AlphaFoldDB" id="A0A967KIM7"/>
<feature type="compositionally biased region" description="Basic and acidic residues" evidence="1">
    <location>
        <begin position="31"/>
        <end position="58"/>
    </location>
</feature>